<sequence length="331" mass="36738">MLCGCKLPTLSIHAIRSNYIRQYAGSRIGRQFKTIVQTNIFHVHSLVMDEKFKAWRVLRDLKAAVANVLDMFSRIDPSKIIKYHLFVHIGSDAVEIGALISAMTELCDQEALKYRLTGDGGKPVQRIGKEQVLRLLGWSNPKGDKLTHGQVKLVPLPRGQKERVTFQLKAMSAARAINFGIYSAVSCWTKCRCIVSESLDECSVDSWVIAESAPDKNLTISGRISDILQGKNSVDVVLELFQMLSPRDEHLGIPVLNIKFKLNIQYNCHSAKCEATGTCLQERRQRPKDRDKAVAYFLGNRGAATDPTVTMTDQRIGNAAGSPLPVTVASL</sequence>
<reference evidence="1" key="1">
    <citation type="submission" date="2023-03" db="EMBL/GenBank/DDBJ databases">
        <title>Massive genome expansion in bonnet fungi (Mycena s.s.) driven by repeated elements and novel gene families across ecological guilds.</title>
        <authorList>
            <consortium name="Lawrence Berkeley National Laboratory"/>
            <person name="Harder C.B."/>
            <person name="Miyauchi S."/>
            <person name="Viragh M."/>
            <person name="Kuo A."/>
            <person name="Thoen E."/>
            <person name="Andreopoulos B."/>
            <person name="Lu D."/>
            <person name="Skrede I."/>
            <person name="Drula E."/>
            <person name="Henrissat B."/>
            <person name="Morin E."/>
            <person name="Kohler A."/>
            <person name="Barry K."/>
            <person name="LaButti K."/>
            <person name="Morin E."/>
            <person name="Salamov A."/>
            <person name="Lipzen A."/>
            <person name="Mereny Z."/>
            <person name="Hegedus B."/>
            <person name="Baldrian P."/>
            <person name="Stursova M."/>
            <person name="Weitz H."/>
            <person name="Taylor A."/>
            <person name="Grigoriev I.V."/>
            <person name="Nagy L.G."/>
            <person name="Martin F."/>
            <person name="Kauserud H."/>
        </authorList>
    </citation>
    <scope>NUCLEOTIDE SEQUENCE</scope>
    <source>
        <strain evidence="1">CBHHK200</strain>
    </source>
</reference>
<proteinExistence type="predicted"/>
<keyword evidence="2" id="KW-1185">Reference proteome</keyword>
<dbReference type="Proteomes" id="UP001218188">
    <property type="component" value="Unassembled WGS sequence"/>
</dbReference>
<name>A0AAD6X059_9AGAR</name>
<accession>A0AAD6X059</accession>
<organism evidence="1 2">
    <name type="scientific">Mycena alexandri</name>
    <dbReference type="NCBI Taxonomy" id="1745969"/>
    <lineage>
        <taxon>Eukaryota</taxon>
        <taxon>Fungi</taxon>
        <taxon>Dikarya</taxon>
        <taxon>Basidiomycota</taxon>
        <taxon>Agaricomycotina</taxon>
        <taxon>Agaricomycetes</taxon>
        <taxon>Agaricomycetidae</taxon>
        <taxon>Agaricales</taxon>
        <taxon>Marasmiineae</taxon>
        <taxon>Mycenaceae</taxon>
        <taxon>Mycena</taxon>
    </lineage>
</organism>
<evidence type="ECO:0000313" key="1">
    <source>
        <dbReference type="EMBL" id="KAJ7027429.1"/>
    </source>
</evidence>
<dbReference type="AlphaFoldDB" id="A0AAD6X059"/>
<evidence type="ECO:0000313" key="2">
    <source>
        <dbReference type="Proteomes" id="UP001218188"/>
    </source>
</evidence>
<gene>
    <name evidence="1" type="ORF">C8F04DRAFT_1189558</name>
</gene>
<protein>
    <submittedName>
        <fullName evidence="1">Uncharacterized protein</fullName>
    </submittedName>
</protein>
<dbReference type="EMBL" id="JARJCM010000124">
    <property type="protein sequence ID" value="KAJ7027429.1"/>
    <property type="molecule type" value="Genomic_DNA"/>
</dbReference>
<comment type="caution">
    <text evidence="1">The sequence shown here is derived from an EMBL/GenBank/DDBJ whole genome shotgun (WGS) entry which is preliminary data.</text>
</comment>